<sequence length="499" mass="54151">MRRFILGLTIFCLGLLSVEAQSAVRQAVFAGSFYPAQPRKLAQAVDDLLADAVESSLPKPAAIVVPHAGWVYSGNILADAFRLVSRHSYDVVVLLGTNHKSPALEGAAVYESGAFRTPLGETPIDESITKALVAAGKPVVADGRPHQDEHSIEVILPFVQKCFPKAMIVPVIVGGTKEHTWDRVGVSLAQVVKDKNALIVASSDLSHYPDTETARSIDLQTLSAICSMNPAEAFETIRGIERGNRGISTAACGLMPIVTAMKAANELGASHASVISYANSGDTILGDRKRVVGYGAVAMTYESVPVALPEAKIPTGASFSELTETQKNTLLRFARNSIRMYLGSETLPLFRDPDPVFHRYAGAFVTLKKQGNLRGCIGHLEADTKLYRIVGKMAVSAATNDPRFPPLDSRDVNDIHIEISVLSPYRPVSSFQDIVVGKHGVLLKKFGQYAVFLPQVAVEQGWDRDQMLGQLCRKAGLDENCWRRHADFEVFEALIFAEP</sequence>
<dbReference type="PROSITE" id="PS51112">
    <property type="entry name" value="AMMECR1"/>
    <property type="match status" value="1"/>
</dbReference>
<dbReference type="InterPro" id="IPR002733">
    <property type="entry name" value="AMMECR1_domain"/>
</dbReference>
<feature type="chain" id="PRO_5027564759" evidence="2">
    <location>
        <begin position="23"/>
        <end position="499"/>
    </location>
</feature>
<proteinExistence type="inferred from homology"/>
<dbReference type="PANTHER" id="PTHR11060:SF0">
    <property type="entry name" value="PROTEIN MEMO1"/>
    <property type="match status" value="1"/>
</dbReference>
<dbReference type="Pfam" id="PF01875">
    <property type="entry name" value="Memo"/>
    <property type="match status" value="1"/>
</dbReference>
<dbReference type="NCBIfam" id="TIGR04336">
    <property type="entry name" value="AmmeMemoSam_B"/>
    <property type="match status" value="1"/>
</dbReference>
<dbReference type="InterPro" id="IPR027623">
    <property type="entry name" value="AmmeMemoSam_A"/>
</dbReference>
<evidence type="ECO:0000256" key="1">
    <source>
        <dbReference type="ARBA" id="ARBA00006315"/>
    </source>
</evidence>
<dbReference type="NCBIfam" id="TIGR00296">
    <property type="entry name" value="TIGR00296 family protein"/>
    <property type="match status" value="1"/>
</dbReference>
<gene>
    <name evidence="4" type="primary">amrB</name>
    <name evidence="4" type="ORF">ENS29_14515</name>
</gene>
<comment type="similarity">
    <text evidence="1">Belongs to the MEMO1 family.</text>
</comment>
<feature type="domain" description="AMMECR1" evidence="3">
    <location>
        <begin position="325"/>
        <end position="499"/>
    </location>
</feature>
<dbReference type="PANTHER" id="PTHR11060">
    <property type="entry name" value="PROTEIN MEMO1"/>
    <property type="match status" value="1"/>
</dbReference>
<protein>
    <submittedName>
        <fullName evidence="4">AmmeMemoRadiSam system protein B</fullName>
    </submittedName>
</protein>
<name>A0A7C4RU28_9BACT</name>
<reference evidence="4" key="1">
    <citation type="journal article" date="2020" name="mSystems">
        <title>Genome- and Community-Level Interaction Insights into Carbon Utilization and Element Cycling Functions of Hydrothermarchaeota in Hydrothermal Sediment.</title>
        <authorList>
            <person name="Zhou Z."/>
            <person name="Liu Y."/>
            <person name="Xu W."/>
            <person name="Pan J."/>
            <person name="Luo Z.H."/>
            <person name="Li M."/>
        </authorList>
    </citation>
    <scope>NUCLEOTIDE SEQUENCE [LARGE SCALE GENOMIC DNA]</scope>
    <source>
        <strain evidence="4">SpSt-477</strain>
    </source>
</reference>
<accession>A0A7C4RU28</accession>
<dbReference type="Pfam" id="PF01871">
    <property type="entry name" value="AMMECR1"/>
    <property type="match status" value="1"/>
</dbReference>
<keyword evidence="2" id="KW-0732">Signal</keyword>
<dbReference type="InterPro" id="IPR036071">
    <property type="entry name" value="AMMECR1_dom_sf"/>
</dbReference>
<dbReference type="SUPFAM" id="SSF53213">
    <property type="entry name" value="LigB-like"/>
    <property type="match status" value="1"/>
</dbReference>
<comment type="caution">
    <text evidence="4">The sequence shown here is derived from an EMBL/GenBank/DDBJ whole genome shotgun (WGS) entry which is preliminary data.</text>
</comment>
<evidence type="ECO:0000256" key="2">
    <source>
        <dbReference type="SAM" id="SignalP"/>
    </source>
</evidence>
<dbReference type="EMBL" id="DSUH01000330">
    <property type="protein sequence ID" value="HGU34039.1"/>
    <property type="molecule type" value="Genomic_DNA"/>
</dbReference>
<organism evidence="4">
    <name type="scientific">Desulfatirhabdium butyrativorans</name>
    <dbReference type="NCBI Taxonomy" id="340467"/>
    <lineage>
        <taxon>Bacteria</taxon>
        <taxon>Pseudomonadati</taxon>
        <taxon>Thermodesulfobacteriota</taxon>
        <taxon>Desulfobacteria</taxon>
        <taxon>Desulfobacterales</taxon>
        <taxon>Desulfatirhabdiaceae</taxon>
        <taxon>Desulfatirhabdium</taxon>
    </lineage>
</organism>
<feature type="signal peptide" evidence="2">
    <location>
        <begin position="1"/>
        <end position="22"/>
    </location>
</feature>
<dbReference type="SUPFAM" id="SSF143447">
    <property type="entry name" value="AMMECR1-like"/>
    <property type="match status" value="1"/>
</dbReference>
<dbReference type="CDD" id="cd07361">
    <property type="entry name" value="MEMO_like"/>
    <property type="match status" value="1"/>
</dbReference>
<dbReference type="InterPro" id="IPR027485">
    <property type="entry name" value="AMMECR1_N"/>
</dbReference>
<dbReference type="NCBIfam" id="TIGR04335">
    <property type="entry name" value="AmmeMemoSam_A"/>
    <property type="match status" value="1"/>
</dbReference>
<dbReference type="InterPro" id="IPR023473">
    <property type="entry name" value="AMMECR1"/>
</dbReference>
<dbReference type="Gene3D" id="3.30.1490.150">
    <property type="entry name" value="Hypothetical protein ph0010, domain 2"/>
    <property type="match status" value="1"/>
</dbReference>
<evidence type="ECO:0000313" key="4">
    <source>
        <dbReference type="EMBL" id="HGU34039.1"/>
    </source>
</evidence>
<dbReference type="Gene3D" id="3.30.700.20">
    <property type="entry name" value="Hypothetical protein ph0010, domain 1"/>
    <property type="match status" value="1"/>
</dbReference>
<dbReference type="Gene3D" id="3.40.830.10">
    <property type="entry name" value="LigB-like"/>
    <property type="match status" value="1"/>
</dbReference>
<dbReference type="AlphaFoldDB" id="A0A7C4RU28"/>
<evidence type="ECO:0000259" key="3">
    <source>
        <dbReference type="PROSITE" id="PS51112"/>
    </source>
</evidence>
<dbReference type="InterPro" id="IPR002737">
    <property type="entry name" value="MEMO1_fam"/>
</dbReference>